<dbReference type="AlphaFoldDB" id="A0A9P5X9E3"/>
<feature type="transmembrane region" description="Helical" evidence="1">
    <location>
        <begin position="276"/>
        <end position="299"/>
    </location>
</feature>
<keyword evidence="4" id="KW-1185">Reference proteome</keyword>
<feature type="chain" id="PRO_5040338217" evidence="2">
    <location>
        <begin position="22"/>
        <end position="368"/>
    </location>
</feature>
<protein>
    <submittedName>
        <fullName evidence="3">Uncharacterized protein</fullName>
    </submittedName>
</protein>
<proteinExistence type="predicted"/>
<evidence type="ECO:0000313" key="3">
    <source>
        <dbReference type="EMBL" id="KAF9447107.1"/>
    </source>
</evidence>
<keyword evidence="2" id="KW-0732">Signal</keyword>
<keyword evidence="1" id="KW-0812">Transmembrane</keyword>
<keyword evidence="1" id="KW-0472">Membrane</keyword>
<sequence length="368" mass="37727">MRSFGSLAALASVAFVAVASALPSITLPNGLSAVGNGYSHAGRAVGKLETISTDPKFHTSSAQVQTNQGRSDAYAPPTNAYHPGLLAAILRVTGLAQVDVLAKAFNVDEVDISGISITAVAKLLPLDLQILTAIDDLDEDDIEAIIAQIGVDIAVVDVAQIPQGTYAHDHKVYTKRDGADTLGALGAVGGAVAGATHKSRTEVRGLGDIIVDLNAKIQPLCHDLSAAVSAAVDASAALDVSLPILTEIKTRLIDAKAEIEALVNVEGALSLNGKAIAVHVVAELVATLSVAVVVVVGLVIKACVSVKTDILVALVVDINIALAAIVTLCAKVAVDLVVELKPLIQCVATIILDLKLEALIQVFGLVQA</sequence>
<evidence type="ECO:0000256" key="2">
    <source>
        <dbReference type="SAM" id="SignalP"/>
    </source>
</evidence>
<feature type="signal peptide" evidence="2">
    <location>
        <begin position="1"/>
        <end position="21"/>
    </location>
</feature>
<dbReference type="Proteomes" id="UP000807342">
    <property type="component" value="Unassembled WGS sequence"/>
</dbReference>
<feature type="transmembrane region" description="Helical" evidence="1">
    <location>
        <begin position="311"/>
        <end position="334"/>
    </location>
</feature>
<accession>A0A9P5X9E3</accession>
<evidence type="ECO:0000313" key="4">
    <source>
        <dbReference type="Proteomes" id="UP000807342"/>
    </source>
</evidence>
<evidence type="ECO:0000256" key="1">
    <source>
        <dbReference type="SAM" id="Phobius"/>
    </source>
</evidence>
<organism evidence="3 4">
    <name type="scientific">Macrolepiota fuliginosa MF-IS2</name>
    <dbReference type="NCBI Taxonomy" id="1400762"/>
    <lineage>
        <taxon>Eukaryota</taxon>
        <taxon>Fungi</taxon>
        <taxon>Dikarya</taxon>
        <taxon>Basidiomycota</taxon>
        <taxon>Agaricomycotina</taxon>
        <taxon>Agaricomycetes</taxon>
        <taxon>Agaricomycetidae</taxon>
        <taxon>Agaricales</taxon>
        <taxon>Agaricineae</taxon>
        <taxon>Agaricaceae</taxon>
        <taxon>Macrolepiota</taxon>
    </lineage>
</organism>
<name>A0A9P5X9E3_9AGAR</name>
<dbReference type="OrthoDB" id="3247803at2759"/>
<keyword evidence="1" id="KW-1133">Transmembrane helix</keyword>
<comment type="caution">
    <text evidence="3">The sequence shown here is derived from an EMBL/GenBank/DDBJ whole genome shotgun (WGS) entry which is preliminary data.</text>
</comment>
<reference evidence="3" key="1">
    <citation type="submission" date="2020-11" db="EMBL/GenBank/DDBJ databases">
        <authorList>
            <consortium name="DOE Joint Genome Institute"/>
            <person name="Ahrendt S."/>
            <person name="Riley R."/>
            <person name="Andreopoulos W."/>
            <person name="Labutti K."/>
            <person name="Pangilinan J."/>
            <person name="Ruiz-Duenas F.J."/>
            <person name="Barrasa J.M."/>
            <person name="Sanchez-Garcia M."/>
            <person name="Camarero S."/>
            <person name="Miyauchi S."/>
            <person name="Serrano A."/>
            <person name="Linde D."/>
            <person name="Babiker R."/>
            <person name="Drula E."/>
            <person name="Ayuso-Fernandez I."/>
            <person name="Pacheco R."/>
            <person name="Padilla G."/>
            <person name="Ferreira P."/>
            <person name="Barriuso J."/>
            <person name="Kellner H."/>
            <person name="Castanera R."/>
            <person name="Alfaro M."/>
            <person name="Ramirez L."/>
            <person name="Pisabarro A.G."/>
            <person name="Kuo A."/>
            <person name="Tritt A."/>
            <person name="Lipzen A."/>
            <person name="He G."/>
            <person name="Yan M."/>
            <person name="Ng V."/>
            <person name="Cullen D."/>
            <person name="Martin F."/>
            <person name="Rosso M.-N."/>
            <person name="Henrissat B."/>
            <person name="Hibbett D."/>
            <person name="Martinez A.T."/>
            <person name="Grigoriev I.V."/>
        </authorList>
    </citation>
    <scope>NUCLEOTIDE SEQUENCE</scope>
    <source>
        <strain evidence="3">MF-IS2</strain>
    </source>
</reference>
<dbReference type="EMBL" id="MU151215">
    <property type="protein sequence ID" value="KAF9447107.1"/>
    <property type="molecule type" value="Genomic_DNA"/>
</dbReference>
<gene>
    <name evidence="3" type="ORF">P691DRAFT_776365</name>
</gene>